<dbReference type="EMBL" id="JAFJZO010000028">
    <property type="protein sequence ID" value="KAG5500383.1"/>
    <property type="molecule type" value="Genomic_DNA"/>
</dbReference>
<feature type="region of interest" description="Disordered" evidence="11">
    <location>
        <begin position="731"/>
        <end position="844"/>
    </location>
</feature>
<feature type="region of interest" description="Disordered" evidence="11">
    <location>
        <begin position="1154"/>
        <end position="1207"/>
    </location>
</feature>
<protein>
    <recommendedName>
        <fullName evidence="2">cyclin-dependent kinase</fullName>
        <ecNumber evidence="2">2.7.11.22</ecNumber>
    </recommendedName>
</protein>
<evidence type="ECO:0000256" key="3">
    <source>
        <dbReference type="ARBA" id="ARBA00022527"/>
    </source>
</evidence>
<evidence type="ECO:0000256" key="6">
    <source>
        <dbReference type="ARBA" id="ARBA00022777"/>
    </source>
</evidence>
<feature type="compositionally biased region" description="Low complexity" evidence="11">
    <location>
        <begin position="1261"/>
        <end position="1271"/>
    </location>
</feature>
<evidence type="ECO:0000256" key="11">
    <source>
        <dbReference type="SAM" id="MobiDB-lite"/>
    </source>
</evidence>
<dbReference type="Gene3D" id="3.30.200.20">
    <property type="entry name" value="Phosphorylase Kinase, domain 1"/>
    <property type="match status" value="1"/>
</dbReference>
<name>A0A836IQT4_9TRYP</name>
<dbReference type="SUPFAM" id="SSF56112">
    <property type="entry name" value="Protein kinase-like (PK-like)"/>
    <property type="match status" value="1"/>
</dbReference>
<feature type="region of interest" description="Disordered" evidence="11">
    <location>
        <begin position="1557"/>
        <end position="1580"/>
    </location>
</feature>
<feature type="compositionally biased region" description="Polar residues" evidence="11">
    <location>
        <begin position="802"/>
        <end position="812"/>
    </location>
</feature>
<evidence type="ECO:0000256" key="1">
    <source>
        <dbReference type="ARBA" id="ARBA00006485"/>
    </source>
</evidence>
<feature type="compositionally biased region" description="Polar residues" evidence="11">
    <location>
        <begin position="769"/>
        <end position="794"/>
    </location>
</feature>
<feature type="compositionally biased region" description="Basic and acidic residues" evidence="11">
    <location>
        <begin position="817"/>
        <end position="827"/>
    </location>
</feature>
<dbReference type="FunFam" id="3.30.200.20:FF:000049">
    <property type="entry name" value="cyclin-dependent kinase-like 1 isoform X1"/>
    <property type="match status" value="1"/>
</dbReference>
<keyword evidence="7 10" id="KW-0067">ATP-binding</keyword>
<dbReference type="Pfam" id="PF00069">
    <property type="entry name" value="Pkinase"/>
    <property type="match status" value="2"/>
</dbReference>
<evidence type="ECO:0000259" key="12">
    <source>
        <dbReference type="PROSITE" id="PS50011"/>
    </source>
</evidence>
<accession>A0A836IQT4</accession>
<evidence type="ECO:0000256" key="5">
    <source>
        <dbReference type="ARBA" id="ARBA00022741"/>
    </source>
</evidence>
<proteinExistence type="inferred from homology"/>
<dbReference type="GeneID" id="94289555"/>
<feature type="region of interest" description="Disordered" evidence="11">
    <location>
        <begin position="974"/>
        <end position="1000"/>
    </location>
</feature>
<feature type="region of interest" description="Disordered" evidence="11">
    <location>
        <begin position="321"/>
        <end position="345"/>
    </location>
</feature>
<evidence type="ECO:0000256" key="7">
    <source>
        <dbReference type="ARBA" id="ARBA00022840"/>
    </source>
</evidence>
<comment type="catalytic activity">
    <reaction evidence="8">
        <text>L-threonyl-[protein] + ATP = O-phospho-L-threonyl-[protein] + ADP + H(+)</text>
        <dbReference type="Rhea" id="RHEA:46608"/>
        <dbReference type="Rhea" id="RHEA-COMP:11060"/>
        <dbReference type="Rhea" id="RHEA-COMP:11605"/>
        <dbReference type="ChEBI" id="CHEBI:15378"/>
        <dbReference type="ChEBI" id="CHEBI:30013"/>
        <dbReference type="ChEBI" id="CHEBI:30616"/>
        <dbReference type="ChEBI" id="CHEBI:61977"/>
        <dbReference type="ChEBI" id="CHEBI:456216"/>
        <dbReference type="EC" id="2.7.11.22"/>
    </reaction>
</comment>
<dbReference type="InterPro" id="IPR008271">
    <property type="entry name" value="Ser/Thr_kinase_AS"/>
</dbReference>
<feature type="region of interest" description="Disordered" evidence="11">
    <location>
        <begin position="1058"/>
        <end position="1111"/>
    </location>
</feature>
<keyword evidence="6" id="KW-0418">Kinase</keyword>
<comment type="similarity">
    <text evidence="1">Belongs to the protein kinase superfamily. CMGC Ser/Thr protein kinase family. CDC2/CDKX subfamily.</text>
</comment>
<dbReference type="Gene3D" id="1.10.510.10">
    <property type="entry name" value="Transferase(Phosphotransferase) domain 1"/>
    <property type="match status" value="1"/>
</dbReference>
<feature type="domain" description="Protein kinase" evidence="12">
    <location>
        <begin position="4"/>
        <end position="394"/>
    </location>
</feature>
<feature type="region of interest" description="Disordered" evidence="11">
    <location>
        <begin position="1417"/>
        <end position="1482"/>
    </location>
</feature>
<feature type="region of interest" description="Disordered" evidence="11">
    <location>
        <begin position="868"/>
        <end position="948"/>
    </location>
</feature>
<dbReference type="OrthoDB" id="548217at2759"/>
<dbReference type="GO" id="GO:0004693">
    <property type="term" value="F:cyclin-dependent protein serine/threonine kinase activity"/>
    <property type="evidence" value="ECO:0007669"/>
    <property type="project" value="UniProtKB-EC"/>
</dbReference>
<feature type="binding site" evidence="10">
    <location>
        <position position="33"/>
    </location>
    <ligand>
        <name>ATP</name>
        <dbReference type="ChEBI" id="CHEBI:30616"/>
    </ligand>
</feature>
<comment type="caution">
    <text evidence="13">The sequence shown here is derived from an EMBL/GenBank/DDBJ whole genome shotgun (WGS) entry which is preliminary data.</text>
</comment>
<dbReference type="InterPro" id="IPR000719">
    <property type="entry name" value="Prot_kinase_dom"/>
</dbReference>
<organism evidence="13 14">
    <name type="scientific">Porcisia hertigi</name>
    <dbReference type="NCBI Taxonomy" id="2761500"/>
    <lineage>
        <taxon>Eukaryota</taxon>
        <taxon>Discoba</taxon>
        <taxon>Euglenozoa</taxon>
        <taxon>Kinetoplastea</taxon>
        <taxon>Metakinetoplastina</taxon>
        <taxon>Trypanosomatida</taxon>
        <taxon>Trypanosomatidae</taxon>
        <taxon>Leishmaniinae</taxon>
        <taxon>Porcisia</taxon>
    </lineage>
</organism>
<feature type="compositionally biased region" description="Polar residues" evidence="11">
    <location>
        <begin position="1440"/>
        <end position="1462"/>
    </location>
</feature>
<feature type="region of interest" description="Disordered" evidence="11">
    <location>
        <begin position="1231"/>
        <end position="1271"/>
    </location>
</feature>
<keyword evidence="3" id="KW-0723">Serine/threonine-protein kinase</keyword>
<dbReference type="Proteomes" id="UP000674318">
    <property type="component" value="Chromosome 28"/>
</dbReference>
<dbReference type="KEGG" id="phet:94289555"/>
<dbReference type="PROSITE" id="PS00108">
    <property type="entry name" value="PROTEIN_KINASE_ST"/>
    <property type="match status" value="1"/>
</dbReference>
<feature type="region of interest" description="Disordered" evidence="11">
    <location>
        <begin position="434"/>
        <end position="455"/>
    </location>
</feature>
<feature type="region of interest" description="Disordered" evidence="11">
    <location>
        <begin position="619"/>
        <end position="650"/>
    </location>
</feature>
<dbReference type="PANTHER" id="PTHR24056">
    <property type="entry name" value="CELL DIVISION PROTEIN KINASE"/>
    <property type="match status" value="1"/>
</dbReference>
<evidence type="ECO:0000256" key="4">
    <source>
        <dbReference type="ARBA" id="ARBA00022679"/>
    </source>
</evidence>
<keyword evidence="14" id="KW-1185">Reference proteome</keyword>
<feature type="compositionally biased region" description="Polar residues" evidence="11">
    <location>
        <begin position="923"/>
        <end position="937"/>
    </location>
</feature>
<dbReference type="SMART" id="SM00220">
    <property type="entry name" value="S_TKc"/>
    <property type="match status" value="1"/>
</dbReference>
<dbReference type="PANTHER" id="PTHR24056:SF400">
    <property type="entry name" value="KINASE, PUTATIVE-RELATED"/>
    <property type="match status" value="1"/>
</dbReference>
<evidence type="ECO:0000256" key="2">
    <source>
        <dbReference type="ARBA" id="ARBA00012425"/>
    </source>
</evidence>
<evidence type="ECO:0000256" key="8">
    <source>
        <dbReference type="ARBA" id="ARBA00047811"/>
    </source>
</evidence>
<feature type="compositionally biased region" description="Polar residues" evidence="11">
    <location>
        <begin position="1184"/>
        <end position="1203"/>
    </location>
</feature>
<comment type="catalytic activity">
    <reaction evidence="9">
        <text>L-seryl-[protein] + ATP = O-phospho-L-seryl-[protein] + ADP + H(+)</text>
        <dbReference type="Rhea" id="RHEA:17989"/>
        <dbReference type="Rhea" id="RHEA-COMP:9863"/>
        <dbReference type="Rhea" id="RHEA-COMP:11604"/>
        <dbReference type="ChEBI" id="CHEBI:15378"/>
        <dbReference type="ChEBI" id="CHEBI:29999"/>
        <dbReference type="ChEBI" id="CHEBI:30616"/>
        <dbReference type="ChEBI" id="CHEBI:83421"/>
        <dbReference type="ChEBI" id="CHEBI:456216"/>
        <dbReference type="EC" id="2.7.11.22"/>
    </reaction>
</comment>
<dbReference type="EC" id="2.7.11.22" evidence="2"/>
<keyword evidence="4" id="KW-0808">Transferase</keyword>
<dbReference type="GO" id="GO:0005524">
    <property type="term" value="F:ATP binding"/>
    <property type="evidence" value="ECO:0007669"/>
    <property type="project" value="UniProtKB-UniRule"/>
</dbReference>
<dbReference type="RefSeq" id="XP_067755717.1">
    <property type="nucleotide sequence ID" value="XM_067899478.1"/>
</dbReference>
<evidence type="ECO:0000256" key="10">
    <source>
        <dbReference type="PROSITE-ProRule" id="PRU10141"/>
    </source>
</evidence>
<dbReference type="InterPro" id="IPR017441">
    <property type="entry name" value="Protein_kinase_ATP_BS"/>
</dbReference>
<evidence type="ECO:0000313" key="13">
    <source>
        <dbReference type="EMBL" id="KAG5500383.1"/>
    </source>
</evidence>
<dbReference type="InterPro" id="IPR050108">
    <property type="entry name" value="CDK"/>
</dbReference>
<evidence type="ECO:0000313" key="14">
    <source>
        <dbReference type="Proteomes" id="UP000674318"/>
    </source>
</evidence>
<sequence>MDHYDVLEVIGEGTYGVVFKCRDKRTNQIVAVKQFKNFQTNAYIRVTMQRELCVEQLLKGEPNVTQLLKTFQEKNRLHLVMEYIPRSLLDVLEEVRHGLREDSLVLLLFTILLGLRSCHRNGIIHRDLKPENILVSDDGVAFLCDFGFCRPLSQQLQPQHQPQPRKFPAFPKDIASSAASITGHSSVGSNSLSPLHNTQCTRSGTSLSSANSAILSELVLADHQAVMTNYVATRWYRSPEMLLGMPSYTYAVDMWAVGVIMAEAIDGEPLLPGKTELEQLSLIQARVGDFPKAYEAEVRKRNGGILSLCALNPLAAPPQGLHLKSTQPKARRSSGGVGHAPENAGVSQATGEGYLNERYGGRISKDGMNLLCRLLRVDAAERITVEEAIEHPYFDEMRGRFNATTNRAHALRSGIGISNEAAEMQSITGETAEQTTGPQMTSKPHQEFSSPVNTTGAVDSTLPSISLSCVADGSVSPAVEAAPIEGMGVQNSLVNEMSAGVDDVVGDSLSMASSTELSPRVMAIACMAPASTPATHALRPESSGNASPADSVSSSLWTASETSAKTALLPGLTKEGQVCSPHSHGVACAPIPMGPPNVSEAGGGYFCAGARNGAVEVRDLTSPSPPSLVLDKNGTANQPGPGRQDTVSDGANVRGVERDASYHTHCSSSATPFHSHRGHINSRDARRLPERTPYLESGARVTALTQTDIPTTSRLVQGSNGVVDAAEAAAAHDVNSSASPSSQKPRRTTKKSVCGFADARRHAGKGPSASVSRTKSLSSMLPPSCSTERVSLDQSKPLVGSLATTGVQSSSTHMRHTAREDHPEKLRHSSGALSAPRIKGSGCGEREKAAVNSESKCTHRSSCATTSTMQSVRGDTGGMASARQGQRFSSGRGHSGSTPHDIISARSRVKERTLANSCREAAQSLSDTPAQRRQGSIDSLPPPPPPRYCTRTPTLAVETTNDDSHRHGVRNPFLVRSSPEVPSSLPVSDVRAGDSGRRGSLRFASPQLPREVLPLPAGERVTLLKEIDSPGFSVSTPGAVEELLPVEVSPAARWPEHAVRDSDVEEEGQSRSQQCAKDSAVFRAEPVVPASKPPRLLGNEVPSCKSCGRGEVAPSAGLVERKRQCSEAASLHASVAKRHSAASRVTLALAERTTGRSPHGDGETQSHQQPPPPGDRISMRTPPMGQNSLAGTKTTSAASVTADNKSRAAPSLIFRSSRTVSSSLKLAAFHPPFSPNQGKSAPRELSINGLHTGPGANVGVPSLSSPNTSSSALTRRLAPALQRCYHLSSGAGSHSLHASTSLGTGPLLVSSALSPQSPDVAGCSALSPTFSQCTQQPNASDVQNTSMDAPMISLSGARHQRHLSDSPIELSPSAELFADSTAKGSRGACHREKITSLSTAPFSTTCDDLETVMLRETSPASRNVGAPRQEQGPIAEGWTPNHSPTPAIISTSLRDNPTPSQSPDREGDALPPSFEANGSVPTLDGSGIAAGATWYSTIPESLVATLSGDLDGVMNLRDAPAKTVPDSVDTHGIANNTSRLACARLGLSLAPPQPLLGGASVPSARQLHAGEGRKKSRLAL</sequence>
<reference evidence="13 14" key="1">
    <citation type="submission" date="2021-02" db="EMBL/GenBank/DDBJ databases">
        <title>Porcisia hertigi Genome sequencing and assembly.</title>
        <authorList>
            <person name="Almutairi H."/>
            <person name="Gatherer D."/>
        </authorList>
    </citation>
    <scope>NUCLEOTIDE SEQUENCE [LARGE SCALE GENOMIC DNA]</scope>
    <source>
        <strain evidence="13 14">C119</strain>
    </source>
</reference>
<dbReference type="PROSITE" id="PS00107">
    <property type="entry name" value="PROTEIN_KINASE_ATP"/>
    <property type="match status" value="1"/>
</dbReference>
<dbReference type="PROSITE" id="PS50011">
    <property type="entry name" value="PROTEIN_KINASE_DOM"/>
    <property type="match status" value="1"/>
</dbReference>
<feature type="compositionally biased region" description="Low complexity" evidence="11">
    <location>
        <begin position="975"/>
        <end position="988"/>
    </location>
</feature>
<gene>
    <name evidence="13" type="ORF">JKF63_03475</name>
</gene>
<dbReference type="GO" id="GO:0005634">
    <property type="term" value="C:nucleus"/>
    <property type="evidence" value="ECO:0007669"/>
    <property type="project" value="TreeGrafter"/>
</dbReference>
<feature type="compositionally biased region" description="Polar residues" evidence="11">
    <location>
        <begin position="734"/>
        <end position="743"/>
    </location>
</feature>
<dbReference type="InterPro" id="IPR011009">
    <property type="entry name" value="Kinase-like_dom_sf"/>
</dbReference>
<evidence type="ECO:0000256" key="9">
    <source>
        <dbReference type="ARBA" id="ARBA00048367"/>
    </source>
</evidence>
<keyword evidence="5 10" id="KW-0547">Nucleotide-binding</keyword>